<dbReference type="Proteomes" id="UP000887576">
    <property type="component" value="Unplaced"/>
</dbReference>
<protein>
    <submittedName>
        <fullName evidence="2">Uncharacterized protein</fullName>
    </submittedName>
</protein>
<name>A0AC34RQL5_9BILA</name>
<proteinExistence type="predicted"/>
<evidence type="ECO:0000313" key="1">
    <source>
        <dbReference type="Proteomes" id="UP000887576"/>
    </source>
</evidence>
<accession>A0AC34RQL5</accession>
<sequence length="186" mass="21833">MATKRKDVHLKASKNAPKKKKFDENANYLYVFDVRGTNIRKNNQAVRIPNNATTIEELREGISHVFPNIPKNQFKIILFGGKKNDNFEYHMHQPQHRNELVEKLICPRHRGWLICCDAAWRQSQYNDHHERSHKAEEKAEIKTTEDVKKIKDSMVIFVSTEPEEENEKIGEELAVKNDNTRMDYSS</sequence>
<evidence type="ECO:0000313" key="2">
    <source>
        <dbReference type="WBParaSite" id="JU765_v2.g9267.t1"/>
    </source>
</evidence>
<reference evidence="2" key="1">
    <citation type="submission" date="2022-11" db="UniProtKB">
        <authorList>
            <consortium name="WormBaseParasite"/>
        </authorList>
    </citation>
    <scope>IDENTIFICATION</scope>
</reference>
<organism evidence="1 2">
    <name type="scientific">Panagrolaimus sp. JU765</name>
    <dbReference type="NCBI Taxonomy" id="591449"/>
    <lineage>
        <taxon>Eukaryota</taxon>
        <taxon>Metazoa</taxon>
        <taxon>Ecdysozoa</taxon>
        <taxon>Nematoda</taxon>
        <taxon>Chromadorea</taxon>
        <taxon>Rhabditida</taxon>
        <taxon>Tylenchina</taxon>
        <taxon>Panagrolaimomorpha</taxon>
        <taxon>Panagrolaimoidea</taxon>
        <taxon>Panagrolaimidae</taxon>
        <taxon>Panagrolaimus</taxon>
    </lineage>
</organism>
<dbReference type="WBParaSite" id="JU765_v2.g9267.t1">
    <property type="protein sequence ID" value="JU765_v2.g9267.t1"/>
    <property type="gene ID" value="JU765_v2.g9267"/>
</dbReference>